<comment type="caution">
    <text evidence="2">The sequence shown here is derived from an EMBL/GenBank/DDBJ whole genome shotgun (WGS) entry which is preliminary data.</text>
</comment>
<dbReference type="Proteomes" id="UP000614714">
    <property type="component" value="Unassembled WGS sequence"/>
</dbReference>
<keyword evidence="3" id="KW-1185">Reference proteome</keyword>
<proteinExistence type="predicted"/>
<dbReference type="PANTHER" id="PTHR34606:SF15">
    <property type="entry name" value="BON DOMAIN-CONTAINING PROTEIN"/>
    <property type="match status" value="1"/>
</dbReference>
<dbReference type="InterPro" id="IPR007055">
    <property type="entry name" value="BON_dom"/>
</dbReference>
<evidence type="ECO:0000313" key="2">
    <source>
        <dbReference type="EMBL" id="MBJ6752658.1"/>
    </source>
</evidence>
<evidence type="ECO:0000259" key="1">
    <source>
        <dbReference type="PROSITE" id="PS50914"/>
    </source>
</evidence>
<dbReference type="EMBL" id="JAEMHL010000020">
    <property type="protein sequence ID" value="MBJ6752658.1"/>
    <property type="molecule type" value="Genomic_DNA"/>
</dbReference>
<dbReference type="Gene3D" id="3.30.1340.30">
    <property type="match status" value="2"/>
</dbReference>
<evidence type="ECO:0000313" key="3">
    <source>
        <dbReference type="Proteomes" id="UP000614714"/>
    </source>
</evidence>
<accession>A0ABS0YK68</accession>
<protein>
    <submittedName>
        <fullName evidence="2">BON domain-containing protein</fullName>
    </submittedName>
</protein>
<dbReference type="PANTHER" id="PTHR34606">
    <property type="entry name" value="BON DOMAIN-CONTAINING PROTEIN"/>
    <property type="match status" value="1"/>
</dbReference>
<dbReference type="InterPro" id="IPR051686">
    <property type="entry name" value="Lipoprotein_DolP"/>
</dbReference>
<dbReference type="Pfam" id="PF04972">
    <property type="entry name" value="BON"/>
    <property type="match status" value="3"/>
</dbReference>
<sequence>MIRADEVIGTIRAALEREPRVNLHGHPIELDFADGVVTVAGEVGGIAAKKLALKIAASPAPVSGIVDRLHVEPSEQMEDGAIRDHVCNALSSEPAFMQYAVQAIVKQDLEEVRGTAQRGLERVIEVEVNDGVVILNGRAESISHKRLAGVLAWWVPGSRDVVNGIEVWSDPDENEDELVDLIRIVLEKDPLVNAAQVSIHSKDGVVTMDGAVPTPNNKLAAESDAWYVLGVSEVVNNLVVTG</sequence>
<organism evidence="2 3">
    <name type="scientific">Geomonas anaerohicana</name>
    <dbReference type="NCBI Taxonomy" id="2798583"/>
    <lineage>
        <taxon>Bacteria</taxon>
        <taxon>Pseudomonadati</taxon>
        <taxon>Thermodesulfobacteriota</taxon>
        <taxon>Desulfuromonadia</taxon>
        <taxon>Geobacterales</taxon>
        <taxon>Geobacteraceae</taxon>
        <taxon>Geomonas</taxon>
    </lineage>
</organism>
<feature type="domain" description="BON" evidence="1">
    <location>
        <begin position="101"/>
        <end position="169"/>
    </location>
</feature>
<name>A0ABS0YK68_9BACT</name>
<gene>
    <name evidence="2" type="ORF">JFN91_20775</name>
</gene>
<dbReference type="RefSeq" id="WP_199391059.1">
    <property type="nucleotide sequence ID" value="NZ_JAEMHL010000020.1"/>
</dbReference>
<dbReference type="PROSITE" id="PS50914">
    <property type="entry name" value="BON"/>
    <property type="match status" value="3"/>
</dbReference>
<feature type="domain" description="BON" evidence="1">
    <location>
        <begin position="174"/>
        <end position="242"/>
    </location>
</feature>
<reference evidence="2 3" key="1">
    <citation type="submission" date="2020-12" db="EMBL/GenBank/DDBJ databases">
        <title>Geomonas sp. Red421, isolated from paddy soil.</title>
        <authorList>
            <person name="Xu Z."/>
            <person name="Zhang Z."/>
            <person name="Masuda Y."/>
            <person name="Itoh H."/>
            <person name="Senoo K."/>
        </authorList>
    </citation>
    <scope>NUCLEOTIDE SEQUENCE [LARGE SCALE GENOMIC DNA]</scope>
    <source>
        <strain evidence="2 3">Red421</strain>
    </source>
</reference>
<feature type="domain" description="BON" evidence="1">
    <location>
        <begin position="3"/>
        <end position="73"/>
    </location>
</feature>